<protein>
    <recommendedName>
        <fullName evidence="3">Tetratricopeptide repeat protein</fullName>
    </recommendedName>
</protein>
<evidence type="ECO:0000313" key="1">
    <source>
        <dbReference type="EMBL" id="GIU48572.1"/>
    </source>
</evidence>
<gene>
    <name evidence="1" type="ORF">TUM4438_30280</name>
</gene>
<name>A0ABQ4PKS4_9GAMM</name>
<comment type="caution">
    <text evidence="1">The sequence shown here is derived from an EMBL/GenBank/DDBJ whole genome shotgun (WGS) entry which is preliminary data.</text>
</comment>
<organism evidence="1 2">
    <name type="scientific">Shewanella sairae</name>
    <dbReference type="NCBI Taxonomy" id="190310"/>
    <lineage>
        <taxon>Bacteria</taxon>
        <taxon>Pseudomonadati</taxon>
        <taxon>Pseudomonadota</taxon>
        <taxon>Gammaproteobacteria</taxon>
        <taxon>Alteromonadales</taxon>
        <taxon>Shewanellaceae</taxon>
        <taxon>Shewanella</taxon>
    </lineage>
</organism>
<dbReference type="Gene3D" id="1.25.40.10">
    <property type="entry name" value="Tetratricopeptide repeat domain"/>
    <property type="match status" value="2"/>
</dbReference>
<dbReference type="InterPro" id="IPR019734">
    <property type="entry name" value="TPR_rpt"/>
</dbReference>
<reference evidence="1" key="1">
    <citation type="submission" date="2021-05" db="EMBL/GenBank/DDBJ databases">
        <title>Molecular characterization for Shewanella algae harboring chromosomal blaOXA-55-like strains isolated from clinical and environment sample.</title>
        <authorList>
            <person name="Ohama Y."/>
            <person name="Aoki K."/>
            <person name="Harada S."/>
            <person name="Moriya K."/>
            <person name="Ishii Y."/>
            <person name="Tateda K."/>
        </authorList>
    </citation>
    <scope>NUCLEOTIDE SEQUENCE</scope>
    <source>
        <strain evidence="1">JCM 11563</strain>
    </source>
</reference>
<accession>A0ABQ4PKS4</accession>
<dbReference type="SMART" id="SM00028">
    <property type="entry name" value="TPR"/>
    <property type="match status" value="4"/>
</dbReference>
<evidence type="ECO:0000313" key="2">
    <source>
        <dbReference type="Proteomes" id="UP000887104"/>
    </source>
</evidence>
<dbReference type="Pfam" id="PF13181">
    <property type="entry name" value="TPR_8"/>
    <property type="match status" value="1"/>
</dbReference>
<proteinExistence type="predicted"/>
<dbReference type="InterPro" id="IPR011990">
    <property type="entry name" value="TPR-like_helical_dom_sf"/>
</dbReference>
<keyword evidence="2" id="KW-1185">Reference proteome</keyword>
<dbReference type="SUPFAM" id="SSF48452">
    <property type="entry name" value="TPR-like"/>
    <property type="match status" value="1"/>
</dbReference>
<evidence type="ECO:0008006" key="3">
    <source>
        <dbReference type="Google" id="ProtNLM"/>
    </source>
</evidence>
<dbReference type="Proteomes" id="UP000887104">
    <property type="component" value="Unassembled WGS sequence"/>
</dbReference>
<sequence>MPVLLDISDNVAVTSDHVRTLMYETVEDLEGAMFGRNRIKIDYFPDKYDRGGKIIDQDEFFAMFYRNLAADAIFGGKLDYAYRLLNKSLTLAPDYEPAINMQAVVLRKLGDLKSAEKLYRYGLEVADNKISLLSNYHFLLRLQGRTEQANRIKEQLLELDDQSPYAWYLQAVDAMSQQDYQSAKIYLNKFLKNTHYFHKAYYDLAKVQVKLGEHELAEKSLALALTYSSSNKDQNLYKAKMDWLTAYEYKD</sequence>
<dbReference type="EMBL" id="BPEY01000059">
    <property type="protein sequence ID" value="GIU48572.1"/>
    <property type="molecule type" value="Genomic_DNA"/>
</dbReference>